<dbReference type="SUPFAM" id="SSF144083">
    <property type="entry name" value="Magnesium transport protein CorA, transmembrane region"/>
    <property type="match status" value="1"/>
</dbReference>
<keyword evidence="5" id="KW-0997">Cell inner membrane</keyword>
<dbReference type="Pfam" id="PF01544">
    <property type="entry name" value="CorA"/>
    <property type="match status" value="1"/>
</dbReference>
<organism evidence="14 15">
    <name type="scientific">Marinibaculum pumilum</name>
    <dbReference type="NCBI Taxonomy" id="1766165"/>
    <lineage>
        <taxon>Bacteria</taxon>
        <taxon>Pseudomonadati</taxon>
        <taxon>Pseudomonadota</taxon>
        <taxon>Alphaproteobacteria</taxon>
        <taxon>Rhodospirillales</taxon>
        <taxon>Rhodospirillaceae</taxon>
        <taxon>Marinibaculum</taxon>
    </lineage>
</organism>
<evidence type="ECO:0000256" key="2">
    <source>
        <dbReference type="ARBA" id="ARBA00009765"/>
    </source>
</evidence>
<dbReference type="InterPro" id="IPR045863">
    <property type="entry name" value="CorA_TM1_TM2"/>
</dbReference>
<dbReference type="PANTHER" id="PTHR46494">
    <property type="entry name" value="CORA FAMILY METAL ION TRANSPORTER (EUROFUNG)"/>
    <property type="match status" value="1"/>
</dbReference>
<keyword evidence="9" id="KW-0406">Ion transport</keyword>
<evidence type="ECO:0000256" key="5">
    <source>
        <dbReference type="ARBA" id="ARBA00022519"/>
    </source>
</evidence>
<evidence type="ECO:0000256" key="8">
    <source>
        <dbReference type="ARBA" id="ARBA00022989"/>
    </source>
</evidence>
<evidence type="ECO:0000256" key="6">
    <source>
        <dbReference type="ARBA" id="ARBA00022692"/>
    </source>
</evidence>
<comment type="caution">
    <text evidence="14">The sequence shown here is derived from an EMBL/GenBank/DDBJ whole genome shotgun (WGS) entry which is preliminary data.</text>
</comment>
<evidence type="ECO:0000256" key="7">
    <source>
        <dbReference type="ARBA" id="ARBA00022833"/>
    </source>
</evidence>
<feature type="region of interest" description="Disordered" evidence="12">
    <location>
        <begin position="1"/>
        <end position="21"/>
    </location>
</feature>
<dbReference type="Gene3D" id="3.30.460.20">
    <property type="entry name" value="CorA soluble domain-like"/>
    <property type="match status" value="1"/>
</dbReference>
<proteinExistence type="inferred from homology"/>
<name>A0ABV7L6T1_9PROT</name>
<protein>
    <submittedName>
        <fullName evidence="14">Zinc transporter ZntB</fullName>
    </submittedName>
</protein>
<sequence>MPVQVDGPAGEPAVPAAAPPVAAASDWSNTGHDDGLVFALALDGSGGARPVDWTAVRNWPAEGSGSRQLWVHLDRMAPGAQDWLRNASGLHPVAVAALLEEETRPRCTAIGGGLLLILRGVNLNPGADLDEMISVRLWTDGRRVVSVRRYVMFAIRDVMELLRDGIGPATCHGVAVQVAAHLGLRMAQTIQDLTEGVDALEEEVIDNAQDQDLRRRLGETRRQAIAYKRYLAPQREALNGLSTLAGGELDEEMQLRLRETQDRFQRYVEELDEVREHAAVVQDELANLRGERMNRNMYVLTIVAAIMLPLGFVTGLLGINVGGIPGAEDESGFLWVLGIMAVLVVGQVIAFRFWRLF</sequence>
<keyword evidence="10 13" id="KW-0472">Membrane</keyword>
<dbReference type="InterPro" id="IPR002523">
    <property type="entry name" value="MgTranspt_CorA/ZnTranspt_ZntB"/>
</dbReference>
<evidence type="ECO:0000256" key="9">
    <source>
        <dbReference type="ARBA" id="ARBA00023065"/>
    </source>
</evidence>
<evidence type="ECO:0000256" key="4">
    <source>
        <dbReference type="ARBA" id="ARBA00022475"/>
    </source>
</evidence>
<comment type="similarity">
    <text evidence="2">Belongs to the CorA metal ion transporter (MIT) (TC 1.A.35) family.</text>
</comment>
<comment type="subcellular location">
    <subcellularLocation>
        <location evidence="1">Cell membrane</location>
        <topology evidence="1">Multi-pass membrane protein</topology>
    </subcellularLocation>
</comment>
<dbReference type="CDD" id="cd12833">
    <property type="entry name" value="ZntB-like_1"/>
    <property type="match status" value="1"/>
</dbReference>
<keyword evidence="7" id="KW-0862">Zinc</keyword>
<dbReference type="InterPro" id="IPR045861">
    <property type="entry name" value="CorA_cytoplasmic_dom"/>
</dbReference>
<evidence type="ECO:0000256" key="3">
    <source>
        <dbReference type="ARBA" id="ARBA00022448"/>
    </source>
</evidence>
<evidence type="ECO:0000313" key="15">
    <source>
        <dbReference type="Proteomes" id="UP001595528"/>
    </source>
</evidence>
<feature type="transmembrane region" description="Helical" evidence="13">
    <location>
        <begin position="333"/>
        <end position="354"/>
    </location>
</feature>
<keyword evidence="11" id="KW-0175">Coiled coil</keyword>
<dbReference type="SUPFAM" id="SSF143865">
    <property type="entry name" value="CorA soluble domain-like"/>
    <property type="match status" value="1"/>
</dbReference>
<evidence type="ECO:0000256" key="10">
    <source>
        <dbReference type="ARBA" id="ARBA00023136"/>
    </source>
</evidence>
<dbReference type="PANTHER" id="PTHR46494:SF3">
    <property type="entry name" value="ZINC TRANSPORT PROTEIN ZNTB"/>
    <property type="match status" value="1"/>
</dbReference>
<keyword evidence="8 13" id="KW-1133">Transmembrane helix</keyword>
<evidence type="ECO:0000256" key="1">
    <source>
        <dbReference type="ARBA" id="ARBA00004651"/>
    </source>
</evidence>
<feature type="transmembrane region" description="Helical" evidence="13">
    <location>
        <begin position="297"/>
        <end position="321"/>
    </location>
</feature>
<evidence type="ECO:0000313" key="14">
    <source>
        <dbReference type="EMBL" id="MFC3230269.1"/>
    </source>
</evidence>
<feature type="coiled-coil region" evidence="11">
    <location>
        <begin position="257"/>
        <end position="291"/>
    </location>
</feature>
<dbReference type="EMBL" id="JBHRTR010000037">
    <property type="protein sequence ID" value="MFC3230269.1"/>
    <property type="molecule type" value="Genomic_DNA"/>
</dbReference>
<keyword evidence="3" id="KW-0813">Transport</keyword>
<evidence type="ECO:0000256" key="13">
    <source>
        <dbReference type="SAM" id="Phobius"/>
    </source>
</evidence>
<dbReference type="Gene3D" id="1.20.58.340">
    <property type="entry name" value="Magnesium transport protein CorA, transmembrane region"/>
    <property type="match status" value="2"/>
</dbReference>
<keyword evidence="15" id="KW-1185">Reference proteome</keyword>
<gene>
    <name evidence="14" type="ORF">ACFOGJ_23665</name>
</gene>
<evidence type="ECO:0000256" key="11">
    <source>
        <dbReference type="SAM" id="Coils"/>
    </source>
</evidence>
<dbReference type="RefSeq" id="WP_379905284.1">
    <property type="nucleotide sequence ID" value="NZ_JBHRTR010000037.1"/>
</dbReference>
<keyword evidence="6 13" id="KW-0812">Transmembrane</keyword>
<dbReference type="Proteomes" id="UP001595528">
    <property type="component" value="Unassembled WGS sequence"/>
</dbReference>
<reference evidence="15" key="1">
    <citation type="journal article" date="2019" name="Int. J. Syst. Evol. Microbiol.">
        <title>The Global Catalogue of Microorganisms (GCM) 10K type strain sequencing project: providing services to taxonomists for standard genome sequencing and annotation.</title>
        <authorList>
            <consortium name="The Broad Institute Genomics Platform"/>
            <consortium name="The Broad Institute Genome Sequencing Center for Infectious Disease"/>
            <person name="Wu L."/>
            <person name="Ma J."/>
        </authorList>
    </citation>
    <scope>NUCLEOTIDE SEQUENCE [LARGE SCALE GENOMIC DNA]</scope>
    <source>
        <strain evidence="15">KCTC 42964</strain>
    </source>
</reference>
<evidence type="ECO:0000256" key="12">
    <source>
        <dbReference type="SAM" id="MobiDB-lite"/>
    </source>
</evidence>
<feature type="compositionally biased region" description="Low complexity" evidence="12">
    <location>
        <begin position="7"/>
        <end position="21"/>
    </location>
</feature>
<keyword evidence="4" id="KW-1003">Cell membrane</keyword>
<accession>A0ABV7L6T1</accession>